<dbReference type="NCBIfam" id="TIGR00791">
    <property type="entry name" value="gntP"/>
    <property type="match status" value="1"/>
</dbReference>
<dbReference type="PANTHER" id="PTHR30354">
    <property type="entry name" value="GNT FAMILY GLUCONATE TRANSPORTER"/>
    <property type="match status" value="1"/>
</dbReference>
<feature type="transmembrane region" description="Helical" evidence="1">
    <location>
        <begin position="270"/>
        <end position="295"/>
    </location>
</feature>
<name>A0A6L6J1T0_9RHOB</name>
<accession>A0A6L6J1T0</accession>
<proteinExistence type="predicted"/>
<dbReference type="GO" id="GO:0005886">
    <property type="term" value="C:plasma membrane"/>
    <property type="evidence" value="ECO:0007669"/>
    <property type="project" value="TreeGrafter"/>
</dbReference>
<feature type="transmembrane region" description="Helical" evidence="1">
    <location>
        <begin position="66"/>
        <end position="89"/>
    </location>
</feature>
<organism evidence="2 3">
    <name type="scientific">Paracoccus shanxieyensis</name>
    <dbReference type="NCBI Taxonomy" id="2675752"/>
    <lineage>
        <taxon>Bacteria</taxon>
        <taxon>Pseudomonadati</taxon>
        <taxon>Pseudomonadota</taxon>
        <taxon>Alphaproteobacteria</taxon>
        <taxon>Rhodobacterales</taxon>
        <taxon>Paracoccaceae</taxon>
        <taxon>Paracoccus</taxon>
    </lineage>
</organism>
<dbReference type="InterPro" id="IPR003474">
    <property type="entry name" value="Glcn_transporter"/>
</dbReference>
<dbReference type="RefSeq" id="WP_155045654.1">
    <property type="nucleotide sequence ID" value="NZ_WMIH01000016.1"/>
</dbReference>
<comment type="caution">
    <text evidence="2">The sequence shown here is derived from an EMBL/GenBank/DDBJ whole genome shotgun (WGS) entry which is preliminary data.</text>
</comment>
<feature type="transmembrane region" description="Helical" evidence="1">
    <location>
        <begin position="110"/>
        <end position="137"/>
    </location>
</feature>
<feature type="transmembrane region" description="Helical" evidence="1">
    <location>
        <begin position="344"/>
        <end position="363"/>
    </location>
</feature>
<evidence type="ECO:0000313" key="3">
    <source>
        <dbReference type="Proteomes" id="UP000478740"/>
    </source>
</evidence>
<dbReference type="GO" id="GO:0015128">
    <property type="term" value="F:gluconate transmembrane transporter activity"/>
    <property type="evidence" value="ECO:0007669"/>
    <property type="project" value="InterPro"/>
</dbReference>
<keyword evidence="1" id="KW-0472">Membrane</keyword>
<evidence type="ECO:0000256" key="1">
    <source>
        <dbReference type="SAM" id="Phobius"/>
    </source>
</evidence>
<keyword evidence="1" id="KW-0812">Transmembrane</keyword>
<keyword evidence="3" id="KW-1185">Reference proteome</keyword>
<protein>
    <submittedName>
        <fullName evidence="2">GntP family permease</fullName>
    </submittedName>
</protein>
<dbReference type="AlphaFoldDB" id="A0A6L6J1T0"/>
<dbReference type="PANTHER" id="PTHR30354:SF25">
    <property type="entry name" value="INNER MEMBRANE PERMEASE YGBN"/>
    <property type="match status" value="1"/>
</dbReference>
<sequence length="458" mass="47569">MQNIEPVYGTTTLLLIAVAAVALLLVLVMRLKLHAFVSLVIVSLLTAIATAIPLPDIVPTLLQGFGSTLATVALLVGFGAMIGVMLEVSGGAQVLADRLIGVFGEKRAPFALGVASLLFGFPIFFDAGFVVMLPIIFSVARRFGGSVLLYAIPAAGAFAVMHAFVPPHPGPVAAGDLLGADIGLLLLVGLILALPTWYLGGYLYGLWAGQRFSLPVPDLVEADTPGAPKTAPPSLAKVMTVLLLPLVLIFLNTGLATLQTAGVVGEDALWVKLALLIGQTPIALLITLLVAVWLLCRDWGKERVEQLMNDALAPICVIILVTGAGGMFGGVLRASGIGGALASSLESVGMPLIVAAFIIALALRVAQGSATVALTTTGGLMAPTVAATQGLSELDLCFLVIAIASGSTAMSHFNDSGFWLVGRFLKMDEATTLRTWTVMMTLMGFIGFALALIGWIIF</sequence>
<feature type="transmembrane region" description="Helical" evidence="1">
    <location>
        <begin position="311"/>
        <end position="332"/>
    </location>
</feature>
<dbReference type="PIRSF" id="PIRSF002746">
    <property type="entry name" value="Gluconate_transporter"/>
    <property type="match status" value="1"/>
</dbReference>
<feature type="transmembrane region" description="Helical" evidence="1">
    <location>
        <begin position="177"/>
        <end position="198"/>
    </location>
</feature>
<feature type="transmembrane region" description="Helical" evidence="1">
    <location>
        <begin position="238"/>
        <end position="258"/>
    </location>
</feature>
<feature type="transmembrane region" description="Helical" evidence="1">
    <location>
        <begin position="143"/>
        <end position="165"/>
    </location>
</feature>
<reference evidence="2 3" key="1">
    <citation type="submission" date="2019-11" db="EMBL/GenBank/DDBJ databases">
        <authorList>
            <person name="Dong K."/>
        </authorList>
    </citation>
    <scope>NUCLEOTIDE SEQUENCE [LARGE SCALE GENOMIC DNA]</scope>
    <source>
        <strain evidence="2 3">DK608</strain>
    </source>
</reference>
<feature type="transmembrane region" description="Helical" evidence="1">
    <location>
        <begin position="433"/>
        <end position="457"/>
    </location>
</feature>
<dbReference type="Proteomes" id="UP000478740">
    <property type="component" value="Unassembled WGS sequence"/>
</dbReference>
<keyword evidence="1" id="KW-1133">Transmembrane helix</keyword>
<dbReference type="Pfam" id="PF02447">
    <property type="entry name" value="GntP_permease"/>
    <property type="match status" value="1"/>
</dbReference>
<gene>
    <name evidence="2" type="ORF">GL284_16015</name>
</gene>
<evidence type="ECO:0000313" key="2">
    <source>
        <dbReference type="EMBL" id="MTH65778.1"/>
    </source>
</evidence>
<feature type="transmembrane region" description="Helical" evidence="1">
    <location>
        <begin position="6"/>
        <end position="28"/>
    </location>
</feature>
<dbReference type="EMBL" id="WMII01000016">
    <property type="protein sequence ID" value="MTH65778.1"/>
    <property type="molecule type" value="Genomic_DNA"/>
</dbReference>
<feature type="transmembrane region" description="Helical" evidence="1">
    <location>
        <begin position="35"/>
        <end position="54"/>
    </location>
</feature>